<dbReference type="InterPro" id="IPR035919">
    <property type="entry name" value="EAL_sf"/>
</dbReference>
<feature type="transmembrane region" description="Helical" evidence="10">
    <location>
        <begin position="6"/>
        <end position="28"/>
    </location>
</feature>
<keyword evidence="6" id="KW-0378">Hydrolase</keyword>
<dbReference type="EC" id="3.1.4.52" evidence="2"/>
<dbReference type="PROSITE" id="PS50883">
    <property type="entry name" value="EAL"/>
    <property type="match status" value="1"/>
</dbReference>
<name>A0ABY9S4E4_9ENTR</name>
<evidence type="ECO:0000313" key="12">
    <source>
        <dbReference type="EMBL" id="WMY72370.1"/>
    </source>
</evidence>
<comment type="subcellular location">
    <subcellularLocation>
        <location evidence="1">Cell membrane</location>
        <topology evidence="1">Multi-pass membrane protein</topology>
    </subcellularLocation>
</comment>
<dbReference type="EMBL" id="CP133838">
    <property type="protein sequence ID" value="WMY72370.1"/>
    <property type="molecule type" value="Genomic_DNA"/>
</dbReference>
<dbReference type="Pfam" id="PF12792">
    <property type="entry name" value="CSS-motif"/>
    <property type="match status" value="1"/>
</dbReference>
<reference evidence="12 13" key="1">
    <citation type="submission" date="2023-09" db="EMBL/GenBank/DDBJ databases">
        <title>Buttiauxella selenatireducens sp. nov., isolated from the rhizosphere of Cardamine hupingshanesis.</title>
        <authorList>
            <person name="Zhang S."/>
            <person name="Xu Z."/>
            <person name="Wang H."/>
            <person name="Guo Y."/>
        </authorList>
    </citation>
    <scope>NUCLEOTIDE SEQUENCE [LARGE SCALE GENOMIC DNA]</scope>
    <source>
        <strain evidence="12 13">R73</strain>
    </source>
</reference>
<dbReference type="Proteomes" id="UP001246690">
    <property type="component" value="Chromosome"/>
</dbReference>
<accession>A0ABY9S4E4</accession>
<organism evidence="12 13">
    <name type="scientific">Buttiauxella selenatireducens</name>
    <dbReference type="NCBI Taxonomy" id="3073902"/>
    <lineage>
        <taxon>Bacteria</taxon>
        <taxon>Pseudomonadati</taxon>
        <taxon>Pseudomonadota</taxon>
        <taxon>Gammaproteobacteria</taxon>
        <taxon>Enterobacterales</taxon>
        <taxon>Enterobacteriaceae</taxon>
        <taxon>Buttiauxella</taxon>
    </lineage>
</organism>
<evidence type="ECO:0000256" key="4">
    <source>
        <dbReference type="ARBA" id="ARBA00022636"/>
    </source>
</evidence>
<dbReference type="InterPro" id="IPR050706">
    <property type="entry name" value="Cyclic-di-GMP_PDE-like"/>
</dbReference>
<dbReference type="Pfam" id="PF00563">
    <property type="entry name" value="EAL"/>
    <property type="match status" value="1"/>
</dbReference>
<proteinExistence type="predicted"/>
<dbReference type="CDD" id="cd01948">
    <property type="entry name" value="EAL"/>
    <property type="match status" value="1"/>
</dbReference>
<evidence type="ECO:0000256" key="7">
    <source>
        <dbReference type="ARBA" id="ARBA00022989"/>
    </source>
</evidence>
<comment type="catalytic activity">
    <reaction evidence="9">
        <text>3',3'-c-di-GMP + H2O = 5'-phosphoguanylyl(3'-&gt;5')guanosine + H(+)</text>
        <dbReference type="Rhea" id="RHEA:24902"/>
        <dbReference type="ChEBI" id="CHEBI:15377"/>
        <dbReference type="ChEBI" id="CHEBI:15378"/>
        <dbReference type="ChEBI" id="CHEBI:58754"/>
        <dbReference type="ChEBI" id="CHEBI:58805"/>
        <dbReference type="EC" id="3.1.4.52"/>
    </reaction>
</comment>
<sequence>MQKSVIPLITAILFFLTGTFILNLQLWFSAGFANTAGAVRAAKSIDGILEEARVATEEGMAIAKAECTSEAQYRLGTEAALEPHLRTILIIKHDKIWCSSLPGNRLLLANIAELPDTLLALVQARYSLNGLPVLLYQTSIQEGKIIVTISDSHIRDALNTSLKNTHFMLVVHGRAIGLTGAVKDHSSSDEKYGFVQSNNYPFRVAYNHPAFFSLQRLFDQGAGMLLFILLISCAVAYALHKYFNKYTTPEDTLRSAIDNGEIVPFYQPIVNGRTGTLRGVEVLARWKHPTAGFISPASFIPIAEKSGLIVQLTQSLMAQVIANMNAITSKLPEGFHLGINFSATHINSPAFLDDCMKYRDSFQCKDLTHVIEVTEREPLNVDEQLITKLNILHDSGFAIALDDFGTGYSGLSYLNDLQIDYIKIDQSFVGRVNENAESTILLDCVIDLASRLSLSIVAEGVETLAQVEYLNRHNITFLQGYYFYKPVSFTDLVKILLSRPREKVVIE</sequence>
<keyword evidence="4" id="KW-0973">c-di-GMP</keyword>
<feature type="domain" description="EAL" evidence="11">
    <location>
        <begin position="246"/>
        <end position="500"/>
    </location>
</feature>
<gene>
    <name evidence="12" type="ORF">RHD99_12790</name>
</gene>
<keyword evidence="5 10" id="KW-0812">Transmembrane</keyword>
<evidence type="ECO:0000256" key="8">
    <source>
        <dbReference type="ARBA" id="ARBA00023136"/>
    </source>
</evidence>
<dbReference type="RefSeq" id="WP_309874261.1">
    <property type="nucleotide sequence ID" value="NZ_CP133838.1"/>
</dbReference>
<evidence type="ECO:0000259" key="11">
    <source>
        <dbReference type="PROSITE" id="PS50883"/>
    </source>
</evidence>
<evidence type="ECO:0000256" key="1">
    <source>
        <dbReference type="ARBA" id="ARBA00004651"/>
    </source>
</evidence>
<evidence type="ECO:0000256" key="10">
    <source>
        <dbReference type="SAM" id="Phobius"/>
    </source>
</evidence>
<evidence type="ECO:0000313" key="13">
    <source>
        <dbReference type="Proteomes" id="UP001246690"/>
    </source>
</evidence>
<feature type="transmembrane region" description="Helical" evidence="10">
    <location>
        <begin position="221"/>
        <end position="239"/>
    </location>
</feature>
<keyword evidence="7 10" id="KW-1133">Transmembrane helix</keyword>
<dbReference type="SMART" id="SM00052">
    <property type="entry name" value="EAL"/>
    <property type="match status" value="1"/>
</dbReference>
<evidence type="ECO:0000256" key="2">
    <source>
        <dbReference type="ARBA" id="ARBA00012282"/>
    </source>
</evidence>
<dbReference type="Gene3D" id="3.20.20.450">
    <property type="entry name" value="EAL domain"/>
    <property type="match status" value="1"/>
</dbReference>
<keyword evidence="13" id="KW-1185">Reference proteome</keyword>
<keyword evidence="3" id="KW-1003">Cell membrane</keyword>
<keyword evidence="8 10" id="KW-0472">Membrane</keyword>
<evidence type="ECO:0000256" key="3">
    <source>
        <dbReference type="ARBA" id="ARBA00022475"/>
    </source>
</evidence>
<evidence type="ECO:0000256" key="6">
    <source>
        <dbReference type="ARBA" id="ARBA00022801"/>
    </source>
</evidence>
<dbReference type="SUPFAM" id="SSF141868">
    <property type="entry name" value="EAL domain-like"/>
    <property type="match status" value="1"/>
</dbReference>
<dbReference type="PANTHER" id="PTHR33121">
    <property type="entry name" value="CYCLIC DI-GMP PHOSPHODIESTERASE PDEF"/>
    <property type="match status" value="1"/>
</dbReference>
<protein>
    <recommendedName>
        <fullName evidence="2">cyclic-guanylate-specific phosphodiesterase</fullName>
        <ecNumber evidence="2">3.1.4.52</ecNumber>
    </recommendedName>
</protein>
<evidence type="ECO:0000256" key="9">
    <source>
        <dbReference type="ARBA" id="ARBA00034290"/>
    </source>
</evidence>
<dbReference type="PANTHER" id="PTHR33121:SF81">
    <property type="entry name" value="CYCLIC DI-GMP PHOSPHODIESTERASE PDEB-RELATED"/>
    <property type="match status" value="1"/>
</dbReference>
<dbReference type="InterPro" id="IPR024744">
    <property type="entry name" value="CSS-motif_dom"/>
</dbReference>
<evidence type="ECO:0000256" key="5">
    <source>
        <dbReference type="ARBA" id="ARBA00022692"/>
    </source>
</evidence>
<dbReference type="InterPro" id="IPR001633">
    <property type="entry name" value="EAL_dom"/>
</dbReference>